<reference evidence="1" key="1">
    <citation type="submission" date="2020-12" db="EMBL/GenBank/DDBJ databases">
        <authorList>
            <person name="Iha C."/>
        </authorList>
    </citation>
    <scope>NUCLEOTIDE SEQUENCE</scope>
</reference>
<sequence length="159" mass="17202">MAFTCCSCTCAGPRQPFCQKCHRSPPPVLGGSLGIPVFKGCVMVTEEPYVKVVPQALHDVEGSLGIIHGSSGIHIRAVRAEEETAESKQIWPTVNKQQVKVWNAVGRMNAERKPVPGVATDDPVDDHLQSAQIGEGQILMLTVLKDLAARAFQGRYCHA</sequence>
<comment type="caution">
    <text evidence="1">The sequence shown here is derived from an EMBL/GenBank/DDBJ whole genome shotgun (WGS) entry which is preliminary data.</text>
</comment>
<keyword evidence="2" id="KW-1185">Reference proteome</keyword>
<dbReference type="AlphaFoldDB" id="A0A8S1JIG6"/>
<accession>A0A8S1JIG6</accession>
<proteinExistence type="predicted"/>
<organism evidence="1 2">
    <name type="scientific">Ostreobium quekettii</name>
    <dbReference type="NCBI Taxonomy" id="121088"/>
    <lineage>
        <taxon>Eukaryota</taxon>
        <taxon>Viridiplantae</taxon>
        <taxon>Chlorophyta</taxon>
        <taxon>core chlorophytes</taxon>
        <taxon>Ulvophyceae</taxon>
        <taxon>TCBD clade</taxon>
        <taxon>Bryopsidales</taxon>
        <taxon>Ostreobineae</taxon>
        <taxon>Ostreobiaceae</taxon>
        <taxon>Ostreobium</taxon>
    </lineage>
</organism>
<gene>
    <name evidence="1" type="ORF">OSTQU699_LOCUS10245</name>
</gene>
<dbReference type="EMBL" id="CAJHUC010002969">
    <property type="protein sequence ID" value="CAD7704890.1"/>
    <property type="molecule type" value="Genomic_DNA"/>
</dbReference>
<protein>
    <submittedName>
        <fullName evidence="1">Uncharacterized protein</fullName>
    </submittedName>
</protein>
<name>A0A8S1JIG6_9CHLO</name>
<dbReference type="Proteomes" id="UP000708148">
    <property type="component" value="Unassembled WGS sequence"/>
</dbReference>
<evidence type="ECO:0000313" key="1">
    <source>
        <dbReference type="EMBL" id="CAD7704890.1"/>
    </source>
</evidence>
<evidence type="ECO:0000313" key="2">
    <source>
        <dbReference type="Proteomes" id="UP000708148"/>
    </source>
</evidence>